<dbReference type="Proteomes" id="UP000004994">
    <property type="component" value="Chromosome 2"/>
</dbReference>
<dbReference type="Gramene" id="Solyc02g094635.1.1">
    <property type="protein sequence ID" value="Solyc02g094635.1.1"/>
    <property type="gene ID" value="Solyc02g094635.1"/>
</dbReference>
<evidence type="ECO:0000313" key="2">
    <source>
        <dbReference type="Proteomes" id="UP000004994"/>
    </source>
</evidence>
<sequence>FVDDILIHPLARASLDEASWLAKKIAADIGNQFQVTKCCALVLMRGSTEDEKMASGLYGFPIKQEKALEDQIL</sequence>
<name>A0A3Q7G0N2_SOLLC</name>
<dbReference type="AlphaFoldDB" id="A0A3Q7G0N2"/>
<organism evidence="1">
    <name type="scientific">Solanum lycopersicum</name>
    <name type="common">Tomato</name>
    <name type="synonym">Lycopersicon esculentum</name>
    <dbReference type="NCBI Taxonomy" id="4081"/>
    <lineage>
        <taxon>Eukaryota</taxon>
        <taxon>Viridiplantae</taxon>
        <taxon>Streptophyta</taxon>
        <taxon>Embryophyta</taxon>
        <taxon>Tracheophyta</taxon>
        <taxon>Spermatophyta</taxon>
        <taxon>Magnoliopsida</taxon>
        <taxon>eudicotyledons</taxon>
        <taxon>Gunneridae</taxon>
        <taxon>Pentapetalae</taxon>
        <taxon>asterids</taxon>
        <taxon>lamiids</taxon>
        <taxon>Solanales</taxon>
        <taxon>Solanaceae</taxon>
        <taxon>Solanoideae</taxon>
        <taxon>Solaneae</taxon>
        <taxon>Solanum</taxon>
        <taxon>Solanum subgen. Lycopersicon</taxon>
    </lineage>
</organism>
<evidence type="ECO:0000313" key="1">
    <source>
        <dbReference type="EnsemblPlants" id="Solyc02g094635.1.1"/>
    </source>
</evidence>
<dbReference type="EnsemblPlants" id="Solyc02g094635.1.1">
    <property type="protein sequence ID" value="Solyc02g094635.1.1"/>
    <property type="gene ID" value="Solyc02g094635.1"/>
</dbReference>
<accession>A0A3Q7G0N2</accession>
<reference evidence="1" key="1">
    <citation type="journal article" date="2012" name="Nature">
        <title>The tomato genome sequence provides insights into fleshy fruit evolution.</title>
        <authorList>
            <consortium name="Tomato Genome Consortium"/>
        </authorList>
    </citation>
    <scope>NUCLEOTIDE SEQUENCE [LARGE SCALE GENOMIC DNA]</scope>
    <source>
        <strain evidence="1">cv. Heinz 1706</strain>
    </source>
</reference>
<protein>
    <submittedName>
        <fullName evidence="1">Uncharacterized protein</fullName>
    </submittedName>
</protein>
<dbReference type="Gene3D" id="3.30.990.10">
    <property type="entry name" value="Formiminotransferase, N-terminal subdomain"/>
    <property type="match status" value="1"/>
</dbReference>
<keyword evidence="2" id="KW-1185">Reference proteome</keyword>
<proteinExistence type="predicted"/>
<dbReference type="GO" id="GO:0005542">
    <property type="term" value="F:folic acid binding"/>
    <property type="evidence" value="ECO:0007669"/>
    <property type="project" value="InterPro"/>
</dbReference>
<dbReference type="GO" id="GO:0016740">
    <property type="term" value="F:transferase activity"/>
    <property type="evidence" value="ECO:0007669"/>
    <property type="project" value="InterPro"/>
</dbReference>
<dbReference type="InterPro" id="IPR037064">
    <property type="entry name" value="Formiminotransferase_N_sf"/>
</dbReference>
<reference evidence="1" key="2">
    <citation type="submission" date="2019-01" db="UniProtKB">
        <authorList>
            <consortium name="EnsemblPlants"/>
        </authorList>
    </citation>
    <scope>IDENTIFICATION</scope>
    <source>
        <strain evidence="1">cv. Heinz 1706</strain>
    </source>
</reference>
<dbReference type="InParanoid" id="A0A3Q7G0N2"/>